<sequence>MSVDVHGPYGFAQFYARPTGRLAGRLLRERLAALWPDLSGQAVLGIGHAAPYLGLWRGQARCCLSLAPAQLAPPATWPLAGPCATLVAEEERLPFPDLAFDRVLLVHGLEAADNARRLLREAWRVLKDDGRLLVVVPNRRGLWAHNESTPFGHGQPYSPGQLGRLLARHLFRVERRDSALFFPPFRARPLLRTARLWEAAGHALWPARFAGVAIAEAEKDVFAALPAGTVAVRRRVVRSTEAAYSFRPRASSKAGRQSAHIAQNTAPPHSA</sequence>
<dbReference type="RefSeq" id="WP_211857735.1">
    <property type="nucleotide sequence ID" value="NZ_JAAGBB010000083.1"/>
</dbReference>
<keyword evidence="4" id="KW-1185">Reference proteome</keyword>
<evidence type="ECO:0000256" key="1">
    <source>
        <dbReference type="SAM" id="MobiDB-lite"/>
    </source>
</evidence>
<name>A0ABS5F985_9PROT</name>
<evidence type="ECO:0000313" key="4">
    <source>
        <dbReference type="Proteomes" id="UP001196870"/>
    </source>
</evidence>
<dbReference type="GO" id="GO:0008168">
    <property type="term" value="F:methyltransferase activity"/>
    <property type="evidence" value="ECO:0007669"/>
    <property type="project" value="UniProtKB-KW"/>
</dbReference>
<feature type="compositionally biased region" description="Polar residues" evidence="1">
    <location>
        <begin position="260"/>
        <end position="271"/>
    </location>
</feature>
<protein>
    <submittedName>
        <fullName evidence="3">Class I SAM-dependent methyltransferase</fullName>
    </submittedName>
</protein>
<comment type="caution">
    <text evidence="3">The sequence shown here is derived from an EMBL/GenBank/DDBJ whole genome shotgun (WGS) entry which is preliminary data.</text>
</comment>
<dbReference type="Pfam" id="PF08241">
    <property type="entry name" value="Methyltransf_11"/>
    <property type="match status" value="1"/>
</dbReference>
<keyword evidence="3" id="KW-0808">Transferase</keyword>
<dbReference type="InterPro" id="IPR013216">
    <property type="entry name" value="Methyltransf_11"/>
</dbReference>
<feature type="domain" description="Methyltransferase type 11" evidence="2">
    <location>
        <begin position="83"/>
        <end position="133"/>
    </location>
</feature>
<dbReference type="Proteomes" id="UP001196870">
    <property type="component" value="Unassembled WGS sequence"/>
</dbReference>
<dbReference type="Gene3D" id="3.40.50.150">
    <property type="entry name" value="Vaccinia Virus protein VP39"/>
    <property type="match status" value="1"/>
</dbReference>
<dbReference type="SUPFAM" id="SSF53335">
    <property type="entry name" value="S-adenosyl-L-methionine-dependent methyltransferases"/>
    <property type="match status" value="1"/>
</dbReference>
<dbReference type="InterPro" id="IPR029063">
    <property type="entry name" value="SAM-dependent_MTases_sf"/>
</dbReference>
<proteinExistence type="predicted"/>
<dbReference type="GO" id="GO:0032259">
    <property type="term" value="P:methylation"/>
    <property type="evidence" value="ECO:0007669"/>
    <property type="project" value="UniProtKB-KW"/>
</dbReference>
<dbReference type="CDD" id="cd02440">
    <property type="entry name" value="AdoMet_MTases"/>
    <property type="match status" value="1"/>
</dbReference>
<accession>A0ABS5F985</accession>
<organism evidence="3 4">
    <name type="scientific">Plastoroseomonas hellenica</name>
    <dbReference type="NCBI Taxonomy" id="2687306"/>
    <lineage>
        <taxon>Bacteria</taxon>
        <taxon>Pseudomonadati</taxon>
        <taxon>Pseudomonadota</taxon>
        <taxon>Alphaproteobacteria</taxon>
        <taxon>Acetobacterales</taxon>
        <taxon>Acetobacteraceae</taxon>
        <taxon>Plastoroseomonas</taxon>
    </lineage>
</organism>
<evidence type="ECO:0000313" key="3">
    <source>
        <dbReference type="EMBL" id="MBR0669106.1"/>
    </source>
</evidence>
<evidence type="ECO:0000259" key="2">
    <source>
        <dbReference type="Pfam" id="PF08241"/>
    </source>
</evidence>
<gene>
    <name evidence="3" type="ORF">GXW71_32450</name>
</gene>
<reference evidence="4" key="1">
    <citation type="journal article" date="2021" name="Syst. Appl. Microbiol.">
        <title>Roseomonas hellenica sp. nov., isolated from roots of wild-growing Alkanna tinctoria.</title>
        <authorList>
            <person name="Rat A."/>
            <person name="Naranjo H.D."/>
            <person name="Lebbe L."/>
            <person name="Cnockaert M."/>
            <person name="Krigas N."/>
            <person name="Grigoriadou K."/>
            <person name="Maloupa E."/>
            <person name="Willems A."/>
        </authorList>
    </citation>
    <scope>NUCLEOTIDE SEQUENCE [LARGE SCALE GENOMIC DNA]</scope>
    <source>
        <strain evidence="4">LMG 31523</strain>
    </source>
</reference>
<keyword evidence="3" id="KW-0489">Methyltransferase</keyword>
<dbReference type="EMBL" id="JAAGBB010000083">
    <property type="protein sequence ID" value="MBR0669106.1"/>
    <property type="molecule type" value="Genomic_DNA"/>
</dbReference>
<feature type="region of interest" description="Disordered" evidence="1">
    <location>
        <begin position="247"/>
        <end position="271"/>
    </location>
</feature>